<feature type="domain" description="Serine hydrolase" evidence="3">
    <location>
        <begin position="23"/>
        <end position="254"/>
    </location>
</feature>
<dbReference type="Proteomes" id="UP001163105">
    <property type="component" value="Unassembled WGS sequence"/>
</dbReference>
<dbReference type="SUPFAM" id="SSF53474">
    <property type="entry name" value="alpha/beta-Hydrolases"/>
    <property type="match status" value="1"/>
</dbReference>
<reference evidence="4" key="1">
    <citation type="submission" date="2023-01" db="EMBL/GenBank/DDBJ databases">
        <title>The growth and conidiation of Purpureocillium lavendulum are regulated by nitrogen source and histone H3K14 acetylation.</title>
        <authorList>
            <person name="Tang P."/>
            <person name="Han J."/>
            <person name="Zhang C."/>
            <person name="Tang P."/>
            <person name="Qi F."/>
            <person name="Zhang K."/>
            <person name="Liang L."/>
        </authorList>
    </citation>
    <scope>NUCLEOTIDE SEQUENCE</scope>
    <source>
        <strain evidence="4">YMF1.00683</strain>
    </source>
</reference>
<dbReference type="GO" id="GO:0005634">
    <property type="term" value="C:nucleus"/>
    <property type="evidence" value="ECO:0007669"/>
    <property type="project" value="TreeGrafter"/>
</dbReference>
<dbReference type="InterPro" id="IPR005645">
    <property type="entry name" value="FSH-like_dom"/>
</dbReference>
<dbReference type="InterPro" id="IPR029058">
    <property type="entry name" value="AB_hydrolase_fold"/>
</dbReference>
<evidence type="ECO:0000313" key="5">
    <source>
        <dbReference type="Proteomes" id="UP001163105"/>
    </source>
</evidence>
<dbReference type="Gene3D" id="3.40.50.1820">
    <property type="entry name" value="alpha/beta hydrolase"/>
    <property type="match status" value="1"/>
</dbReference>
<dbReference type="GO" id="GO:0016787">
    <property type="term" value="F:hydrolase activity"/>
    <property type="evidence" value="ECO:0007669"/>
    <property type="project" value="UniProtKB-KW"/>
</dbReference>
<dbReference type="InterPro" id="IPR050593">
    <property type="entry name" value="LovG"/>
</dbReference>
<keyword evidence="5" id="KW-1185">Reference proteome</keyword>
<dbReference type="EMBL" id="JAQHRD010000001">
    <property type="protein sequence ID" value="KAJ6446869.1"/>
    <property type="molecule type" value="Genomic_DNA"/>
</dbReference>
<gene>
    <name evidence="4" type="ORF">O9K51_01642</name>
</gene>
<dbReference type="AlphaFoldDB" id="A0AB34G6Z2"/>
<dbReference type="PANTHER" id="PTHR48070">
    <property type="entry name" value="ESTERASE OVCA2"/>
    <property type="match status" value="1"/>
</dbReference>
<comment type="caution">
    <text evidence="4">The sequence shown here is derived from an EMBL/GenBank/DDBJ whole genome shotgun (WGS) entry which is preliminary data.</text>
</comment>
<keyword evidence="1 4" id="KW-0378">Hydrolase</keyword>
<accession>A0AB34G6Z2</accession>
<dbReference type="PANTHER" id="PTHR48070:SF6">
    <property type="entry name" value="ESTERASE OVCA2"/>
    <property type="match status" value="1"/>
</dbReference>
<dbReference type="Pfam" id="PF03959">
    <property type="entry name" value="FSH1"/>
    <property type="match status" value="1"/>
</dbReference>
<evidence type="ECO:0000259" key="3">
    <source>
        <dbReference type="Pfam" id="PF03959"/>
    </source>
</evidence>
<evidence type="ECO:0000256" key="1">
    <source>
        <dbReference type="ARBA" id="ARBA00022801"/>
    </source>
</evidence>
<organism evidence="4 5">
    <name type="scientific">Purpureocillium lavendulum</name>
    <dbReference type="NCBI Taxonomy" id="1247861"/>
    <lineage>
        <taxon>Eukaryota</taxon>
        <taxon>Fungi</taxon>
        <taxon>Dikarya</taxon>
        <taxon>Ascomycota</taxon>
        <taxon>Pezizomycotina</taxon>
        <taxon>Sordariomycetes</taxon>
        <taxon>Hypocreomycetidae</taxon>
        <taxon>Hypocreales</taxon>
        <taxon>Ophiocordycipitaceae</taxon>
        <taxon>Purpureocillium</taxon>
    </lineage>
</organism>
<protein>
    <submittedName>
        <fullName evidence="4">Serine hydrolase FSH</fullName>
    </submittedName>
</protein>
<feature type="region of interest" description="Disordered" evidence="2">
    <location>
        <begin position="74"/>
        <end position="97"/>
    </location>
</feature>
<evidence type="ECO:0000256" key="2">
    <source>
        <dbReference type="SAM" id="MobiDB-lite"/>
    </source>
</evidence>
<dbReference type="GO" id="GO:0019748">
    <property type="term" value="P:secondary metabolic process"/>
    <property type="evidence" value="ECO:0007669"/>
    <property type="project" value="TreeGrafter"/>
</dbReference>
<dbReference type="GO" id="GO:0005737">
    <property type="term" value="C:cytoplasm"/>
    <property type="evidence" value="ECO:0007669"/>
    <property type="project" value="TreeGrafter"/>
</dbReference>
<evidence type="ECO:0000313" key="4">
    <source>
        <dbReference type="EMBL" id="KAJ6446869.1"/>
    </source>
</evidence>
<name>A0AB34G6Z2_9HYPO</name>
<proteinExistence type="predicted"/>
<sequence length="273" mass="29070">MTASTEAAAGRPQQAKANGGKTEIKILMLHGYTQSGPLFHAKTRALEKLLIKTLAPSALQPTLVYPTGPNRLLPSDIPGYQGPAGGGEEDPSDAATAPPDAWAWWRKDEATGTYRFFDEGMAAVASAIREAGGVDAVCGFSQGGAATGIVTAALEAGREAPDGPEGEWVRRLREANGERPLRFAVSYSGFYGPVERLAFCYEPKIKTPTLHYIGSLDTVVDESRSQALIDRCEEPVVIVHPGGHHVPVSKEWAMPLAGFIKQHASDPQPKAGL</sequence>